<dbReference type="AlphaFoldDB" id="A0A2L2TFL7"/>
<accession>A0A2L2TFL7</accession>
<dbReference type="Proteomes" id="UP000245910">
    <property type="component" value="Chromosome IIII"/>
</dbReference>
<sequence>MSDTLASMDMVVSEDLGFCVGDVKREPRRLQKDRTSWIYIRCYKTKKSNAQQVVMPQSKAPCFIPQPPEFLARYSLQNYQASGSTEHELTQPSFIVRAGRLNLSHNGFQATHDLDMGMKEINGQRGN</sequence>
<dbReference type="EMBL" id="LN649232">
    <property type="protein sequence ID" value="CEI39127.1"/>
    <property type="molecule type" value="Genomic_DNA"/>
</dbReference>
<name>A0A2L2TFL7_9HYPO</name>
<proteinExistence type="predicted"/>
<reference evidence="2" key="1">
    <citation type="submission" date="2014-10" db="EMBL/GenBank/DDBJ databases">
        <authorList>
            <person name="King R."/>
        </authorList>
    </citation>
    <scope>NUCLEOTIDE SEQUENCE [LARGE SCALE GENOMIC DNA]</scope>
    <source>
        <strain evidence="2">A3/5</strain>
    </source>
</reference>
<protein>
    <submittedName>
        <fullName evidence="1">Uncharacterized protein</fullName>
    </submittedName>
</protein>
<organism evidence="1 2">
    <name type="scientific">Fusarium venenatum</name>
    <dbReference type="NCBI Taxonomy" id="56646"/>
    <lineage>
        <taxon>Eukaryota</taxon>
        <taxon>Fungi</taxon>
        <taxon>Dikarya</taxon>
        <taxon>Ascomycota</taxon>
        <taxon>Pezizomycotina</taxon>
        <taxon>Sordariomycetes</taxon>
        <taxon>Hypocreomycetidae</taxon>
        <taxon>Hypocreales</taxon>
        <taxon>Nectriaceae</taxon>
        <taxon>Fusarium</taxon>
    </lineage>
</organism>
<keyword evidence="2" id="KW-1185">Reference proteome</keyword>
<evidence type="ECO:0000313" key="1">
    <source>
        <dbReference type="EMBL" id="CEI39127.1"/>
    </source>
</evidence>
<evidence type="ECO:0000313" key="2">
    <source>
        <dbReference type="Proteomes" id="UP000245910"/>
    </source>
</evidence>